<sequence length="362" mass="42049">MKLRINIVIPYFGSRAGGGLKVMYEYAKRLSVRGHDIVIYNSIKTNYGKDYDKSRFSLKYKCFVKSLKGRERPRWFDLPDNIECKMIPYVSDDYIRDADICISTWWATAHHISELNQSKGVKFNFIQGYETIMTSEPEDFVHDSYKLPLIQIVISPYLFDIVSPYAKYQVEIIPNALDLSIYELTDSIENRNSKTIIMRYLSLKYKACQYGVAAFVELNKKYPDLKVIMFSSEKKPEYIPDWVTYYYDRKDIIPLYNEAAIYVATSITEGWHLPPMEAMACGCACVCTDIPAHLTYMVDGENALLVKPEDVDALVDKISYLIDNPKERIQLAKRAYQSIKKYDWECSVDQMEALFINTMNLK</sequence>
<dbReference type="InterPro" id="IPR001296">
    <property type="entry name" value="Glyco_trans_1"/>
</dbReference>
<feature type="domain" description="Glycosyl transferase family 1" evidence="1">
    <location>
        <begin position="246"/>
        <end position="337"/>
    </location>
</feature>
<dbReference type="eggNOG" id="COG0438">
    <property type="taxonomic scope" value="Bacteria"/>
</dbReference>
<protein>
    <recommendedName>
        <fullName evidence="1">Glycosyl transferase family 1 domain-containing protein</fullName>
    </recommendedName>
</protein>
<comment type="caution">
    <text evidence="2">The sequence shown here is derived from an EMBL/GenBank/DDBJ whole genome shotgun (WGS) entry which is preliminary data.</text>
</comment>
<organism evidence="2 3">
    <name type="scientific">Dysgonomonas gadei ATCC BAA-286</name>
    <dbReference type="NCBI Taxonomy" id="742766"/>
    <lineage>
        <taxon>Bacteria</taxon>
        <taxon>Pseudomonadati</taxon>
        <taxon>Bacteroidota</taxon>
        <taxon>Bacteroidia</taxon>
        <taxon>Bacteroidales</taxon>
        <taxon>Dysgonomonadaceae</taxon>
        <taxon>Dysgonomonas</taxon>
    </lineage>
</organism>
<dbReference type="PANTHER" id="PTHR12526">
    <property type="entry name" value="GLYCOSYLTRANSFERASE"/>
    <property type="match status" value="1"/>
</dbReference>
<dbReference type="GO" id="GO:0016757">
    <property type="term" value="F:glycosyltransferase activity"/>
    <property type="evidence" value="ECO:0007669"/>
    <property type="project" value="InterPro"/>
</dbReference>
<dbReference type="HOGENOM" id="CLU_009583_43_0_10"/>
<gene>
    <name evidence="2" type="ORF">HMPREF9455_00192</name>
</gene>
<dbReference type="STRING" id="742766.HMPREF9455_00192"/>
<dbReference type="OrthoDB" id="9797829at2"/>
<dbReference type="SUPFAM" id="SSF53756">
    <property type="entry name" value="UDP-Glycosyltransferase/glycogen phosphorylase"/>
    <property type="match status" value="1"/>
</dbReference>
<evidence type="ECO:0000313" key="3">
    <source>
        <dbReference type="Proteomes" id="UP000004913"/>
    </source>
</evidence>
<name>F5ISX5_9BACT</name>
<dbReference type="CDD" id="cd03801">
    <property type="entry name" value="GT4_PimA-like"/>
    <property type="match status" value="1"/>
</dbReference>
<dbReference type="Gene3D" id="3.40.50.11090">
    <property type="match status" value="1"/>
</dbReference>
<dbReference type="EMBL" id="ADLV01000002">
    <property type="protein sequence ID" value="EGK02070.1"/>
    <property type="molecule type" value="Genomic_DNA"/>
</dbReference>
<reference evidence="2 3" key="1">
    <citation type="submission" date="2011-04" db="EMBL/GenBank/DDBJ databases">
        <title>The Genome Sequence of Dysgonomonas gadei ATCC BAA-286.</title>
        <authorList>
            <consortium name="The Broad Institute Genome Sequencing Platform"/>
            <person name="Earl A."/>
            <person name="Ward D."/>
            <person name="Feldgarden M."/>
            <person name="Gevers D."/>
            <person name="Pudlo N."/>
            <person name="Martens E."/>
            <person name="Allen-Vercoe E."/>
            <person name="Young S.K."/>
            <person name="Zeng Q."/>
            <person name="Gargeya S."/>
            <person name="Fitzgerald M."/>
            <person name="Haas B."/>
            <person name="Abouelleil A."/>
            <person name="Alvarado L."/>
            <person name="Arachchi H.M."/>
            <person name="Berlin A."/>
            <person name="Brown A."/>
            <person name="Chapman S.B."/>
            <person name="Chen Z."/>
            <person name="Dunbar C."/>
            <person name="Freedman E."/>
            <person name="Gearin G."/>
            <person name="Gellesch M."/>
            <person name="Goldberg J."/>
            <person name="Griggs A."/>
            <person name="Gujja S."/>
            <person name="Heiman D."/>
            <person name="Howarth C."/>
            <person name="Larson L."/>
            <person name="Lui A."/>
            <person name="MacDonald P.J.P."/>
            <person name="Mehta T."/>
            <person name="Montmayeur A."/>
            <person name="Murphy C."/>
            <person name="Neiman D."/>
            <person name="Pearson M."/>
            <person name="Priest M."/>
            <person name="Roberts A."/>
            <person name="Saif S."/>
            <person name="Shea T."/>
            <person name="Shenoy N."/>
            <person name="Sisk P."/>
            <person name="Stolte C."/>
            <person name="Sykes S."/>
            <person name="Yandava C."/>
            <person name="Wortman J."/>
            <person name="Nusbaum C."/>
            <person name="Birren B."/>
        </authorList>
    </citation>
    <scope>NUCLEOTIDE SEQUENCE [LARGE SCALE GENOMIC DNA]</scope>
    <source>
        <strain evidence="2 3">ATCC BAA-286</strain>
    </source>
</reference>
<keyword evidence="3" id="KW-1185">Reference proteome</keyword>
<dbReference type="Proteomes" id="UP000004913">
    <property type="component" value="Unassembled WGS sequence"/>
</dbReference>
<evidence type="ECO:0000313" key="2">
    <source>
        <dbReference type="EMBL" id="EGK02070.1"/>
    </source>
</evidence>
<dbReference type="Pfam" id="PF00534">
    <property type="entry name" value="Glycos_transf_1"/>
    <property type="match status" value="1"/>
</dbReference>
<accession>F5ISX5</accession>
<dbReference type="AlphaFoldDB" id="F5ISX5"/>
<evidence type="ECO:0000259" key="1">
    <source>
        <dbReference type="Pfam" id="PF00534"/>
    </source>
</evidence>
<proteinExistence type="predicted"/>
<dbReference type="RefSeq" id="WP_006797694.1">
    <property type="nucleotide sequence ID" value="NZ_GL891979.1"/>
</dbReference>
<dbReference type="Gene3D" id="3.40.50.2000">
    <property type="entry name" value="Glycogen Phosphorylase B"/>
    <property type="match status" value="1"/>
</dbReference>